<dbReference type="GeneID" id="70236199"/>
<dbReference type="Proteomes" id="UP000769157">
    <property type="component" value="Unassembled WGS sequence"/>
</dbReference>
<comment type="caution">
    <text evidence="1">The sequence shown here is derived from an EMBL/GenBank/DDBJ whole genome shotgun (WGS) entry which is preliminary data.</text>
</comment>
<organism evidence="1 2">
    <name type="scientific">Ogataea philodendri</name>
    <dbReference type="NCBI Taxonomy" id="1378263"/>
    <lineage>
        <taxon>Eukaryota</taxon>
        <taxon>Fungi</taxon>
        <taxon>Dikarya</taxon>
        <taxon>Ascomycota</taxon>
        <taxon>Saccharomycotina</taxon>
        <taxon>Pichiomycetes</taxon>
        <taxon>Pichiales</taxon>
        <taxon>Pichiaceae</taxon>
        <taxon>Ogataea</taxon>
    </lineage>
</organism>
<name>A0A9P8P6C2_9ASCO</name>
<proteinExistence type="predicted"/>
<reference evidence="1" key="1">
    <citation type="journal article" date="2021" name="Open Biol.">
        <title>Shared evolutionary footprints suggest mitochondrial oxidative damage underlies multiple complex I losses in fungi.</title>
        <authorList>
            <person name="Schikora-Tamarit M.A."/>
            <person name="Marcet-Houben M."/>
            <person name="Nosek J."/>
            <person name="Gabaldon T."/>
        </authorList>
    </citation>
    <scope>NUCLEOTIDE SEQUENCE</scope>
    <source>
        <strain evidence="1">CBS6075</strain>
    </source>
</reference>
<keyword evidence="2" id="KW-1185">Reference proteome</keyword>
<protein>
    <submittedName>
        <fullName evidence="1">Uncharacterized protein</fullName>
    </submittedName>
</protein>
<reference evidence="1" key="2">
    <citation type="submission" date="2021-01" db="EMBL/GenBank/DDBJ databases">
        <authorList>
            <person name="Schikora-Tamarit M.A."/>
        </authorList>
    </citation>
    <scope>NUCLEOTIDE SEQUENCE</scope>
    <source>
        <strain evidence="1">CBS6075</strain>
    </source>
</reference>
<dbReference type="OrthoDB" id="10432834at2759"/>
<gene>
    <name evidence="1" type="ORF">OGAPHI_004234</name>
</gene>
<accession>A0A9P8P6C2</accession>
<sequence length="67" mass="7122">MITVLVTAFKLPPISDDLEVSTAMRLMIPPISRAVELSSSESPISSSSLVNSSFFSAADSFLFKALA</sequence>
<evidence type="ECO:0000313" key="1">
    <source>
        <dbReference type="EMBL" id="KAH3666045.1"/>
    </source>
</evidence>
<dbReference type="AlphaFoldDB" id="A0A9P8P6C2"/>
<evidence type="ECO:0000313" key="2">
    <source>
        <dbReference type="Proteomes" id="UP000769157"/>
    </source>
</evidence>
<dbReference type="RefSeq" id="XP_046061249.1">
    <property type="nucleotide sequence ID" value="XM_046205290.1"/>
</dbReference>
<dbReference type="EMBL" id="JAEUBE010000295">
    <property type="protein sequence ID" value="KAH3666045.1"/>
    <property type="molecule type" value="Genomic_DNA"/>
</dbReference>